<evidence type="ECO:0000256" key="1">
    <source>
        <dbReference type="SAM" id="MobiDB-lite"/>
    </source>
</evidence>
<keyword evidence="4" id="KW-1185">Reference proteome</keyword>
<dbReference type="EMBL" id="SJPH01000003">
    <property type="protein sequence ID" value="TWT46406.1"/>
    <property type="molecule type" value="Genomic_DNA"/>
</dbReference>
<evidence type="ECO:0000313" key="3">
    <source>
        <dbReference type="EMBL" id="TWT46406.1"/>
    </source>
</evidence>
<dbReference type="CDD" id="cd00118">
    <property type="entry name" value="LysM"/>
    <property type="match status" value="1"/>
</dbReference>
<accession>A0A5C5W693</accession>
<feature type="region of interest" description="Disordered" evidence="1">
    <location>
        <begin position="61"/>
        <end position="83"/>
    </location>
</feature>
<dbReference type="RefSeq" id="WP_146572893.1">
    <property type="nucleotide sequence ID" value="NZ_SJPH01000003.1"/>
</dbReference>
<feature type="region of interest" description="Disordered" evidence="1">
    <location>
        <begin position="107"/>
        <end position="233"/>
    </location>
</feature>
<feature type="compositionally biased region" description="Polar residues" evidence="1">
    <location>
        <begin position="185"/>
        <end position="204"/>
    </location>
</feature>
<dbReference type="PANTHER" id="PTHR33734">
    <property type="entry name" value="LYSM DOMAIN-CONTAINING GPI-ANCHORED PROTEIN 2"/>
    <property type="match status" value="1"/>
</dbReference>
<dbReference type="Gene3D" id="3.10.350.10">
    <property type="entry name" value="LysM domain"/>
    <property type="match status" value="1"/>
</dbReference>
<dbReference type="SUPFAM" id="SSF54106">
    <property type="entry name" value="LysM domain"/>
    <property type="match status" value="1"/>
</dbReference>
<organism evidence="3 4">
    <name type="scientific">Botrimarina hoheduenensis</name>
    <dbReference type="NCBI Taxonomy" id="2528000"/>
    <lineage>
        <taxon>Bacteria</taxon>
        <taxon>Pseudomonadati</taxon>
        <taxon>Planctomycetota</taxon>
        <taxon>Planctomycetia</taxon>
        <taxon>Pirellulales</taxon>
        <taxon>Lacipirellulaceae</taxon>
        <taxon>Botrimarina</taxon>
    </lineage>
</organism>
<dbReference type="PROSITE" id="PS51782">
    <property type="entry name" value="LYSM"/>
    <property type="match status" value="1"/>
</dbReference>
<dbReference type="GO" id="GO:0008932">
    <property type="term" value="F:lytic endotransglycosylase activity"/>
    <property type="evidence" value="ECO:0007669"/>
    <property type="project" value="TreeGrafter"/>
</dbReference>
<dbReference type="Proteomes" id="UP000318995">
    <property type="component" value="Unassembled WGS sequence"/>
</dbReference>
<dbReference type="SMART" id="SM00257">
    <property type="entry name" value="LysM"/>
    <property type="match status" value="1"/>
</dbReference>
<dbReference type="PANTHER" id="PTHR33734:SF22">
    <property type="entry name" value="MEMBRANE-BOUND LYTIC MUREIN TRANSGLYCOSYLASE D"/>
    <property type="match status" value="1"/>
</dbReference>
<evidence type="ECO:0000313" key="4">
    <source>
        <dbReference type="Proteomes" id="UP000318995"/>
    </source>
</evidence>
<sequence length="439" mass="45647">MSTIRPLATIAVLAAIGFFLVLKINDGGKAFDDGFGLQPAEVSMASPEGVSDEAPLFELTGSPATGTDLAPPAFGETKRETTKPQALLDGMDEGANEAALPELPELPEIEGQPLPSTAEPATGRPGTAVASVVTPPASSAAPRYGEPLSPSAAIPTDRYGQPTNDLAPSYEATPSAASADGSVTGRLSPTQPSNAPAQPGSSEQDALPPYENYTESETTPLNFGAPAEDPSQADWTAAQAALRVGDLSEAHRLLSAWRADSRVEPARRAEIDRLLSGLAGTLIYDSREHRLAPAHVVQAGETLESIAAQYNVPWRLLAKINGVPAADAVRPGQSLKVIPGPFSAEIHPETNELVLMLGDRFAGRFEVTAEALPYDAIELRVQDIAPAPAGSIVLVGATAPITIGPSTGRYGGPEVVVAPRDAEELTDILSVGSTVIIRR</sequence>
<dbReference type="AlphaFoldDB" id="A0A5C5W693"/>
<dbReference type="Pfam" id="PF01476">
    <property type="entry name" value="LysM"/>
    <property type="match status" value="1"/>
</dbReference>
<protein>
    <submittedName>
        <fullName evidence="3">LysM domain protein</fullName>
    </submittedName>
</protein>
<dbReference type="InterPro" id="IPR036779">
    <property type="entry name" value="LysM_dom_sf"/>
</dbReference>
<proteinExistence type="predicted"/>
<name>A0A5C5W693_9BACT</name>
<gene>
    <name evidence="3" type="ORF">Pla111_15020</name>
</gene>
<feature type="domain" description="LysM" evidence="2">
    <location>
        <begin position="293"/>
        <end position="337"/>
    </location>
</feature>
<dbReference type="InterPro" id="IPR018392">
    <property type="entry name" value="LysM"/>
</dbReference>
<evidence type="ECO:0000259" key="2">
    <source>
        <dbReference type="PROSITE" id="PS51782"/>
    </source>
</evidence>
<comment type="caution">
    <text evidence="3">The sequence shown here is derived from an EMBL/GenBank/DDBJ whole genome shotgun (WGS) entry which is preliminary data.</text>
</comment>
<reference evidence="3 4" key="1">
    <citation type="submission" date="2019-02" db="EMBL/GenBank/DDBJ databases">
        <title>Deep-cultivation of Planctomycetes and their phenomic and genomic characterization uncovers novel biology.</title>
        <authorList>
            <person name="Wiegand S."/>
            <person name="Jogler M."/>
            <person name="Boedeker C."/>
            <person name="Pinto D."/>
            <person name="Vollmers J."/>
            <person name="Rivas-Marin E."/>
            <person name="Kohn T."/>
            <person name="Peeters S.H."/>
            <person name="Heuer A."/>
            <person name="Rast P."/>
            <person name="Oberbeckmann S."/>
            <person name="Bunk B."/>
            <person name="Jeske O."/>
            <person name="Meyerdierks A."/>
            <person name="Storesund J.E."/>
            <person name="Kallscheuer N."/>
            <person name="Luecker S."/>
            <person name="Lage O.M."/>
            <person name="Pohl T."/>
            <person name="Merkel B.J."/>
            <person name="Hornburger P."/>
            <person name="Mueller R.-W."/>
            <person name="Bruemmer F."/>
            <person name="Labrenz M."/>
            <person name="Spormann A.M."/>
            <person name="Op Den Camp H."/>
            <person name="Overmann J."/>
            <person name="Amann R."/>
            <person name="Jetten M.S.M."/>
            <person name="Mascher T."/>
            <person name="Medema M.H."/>
            <person name="Devos D.P."/>
            <person name="Kaster A.-K."/>
            <person name="Ovreas L."/>
            <person name="Rohde M."/>
            <person name="Galperin M.Y."/>
            <person name="Jogler C."/>
        </authorList>
    </citation>
    <scope>NUCLEOTIDE SEQUENCE [LARGE SCALE GENOMIC DNA]</scope>
    <source>
        <strain evidence="3 4">Pla111</strain>
    </source>
</reference>
<feature type="compositionally biased region" description="Low complexity" evidence="1">
    <location>
        <begin position="127"/>
        <end position="142"/>
    </location>
</feature>
<dbReference type="OrthoDB" id="9787225at2"/>